<evidence type="ECO:0000256" key="2">
    <source>
        <dbReference type="ARBA" id="ARBA00022729"/>
    </source>
</evidence>
<gene>
    <name evidence="5" type="ORF">RUA4292_03368</name>
</gene>
<evidence type="ECO:0000256" key="1">
    <source>
        <dbReference type="ARBA" id="ARBA00004418"/>
    </source>
</evidence>
<dbReference type="PANTHER" id="PTHR33376:SF15">
    <property type="entry name" value="BLL6794 PROTEIN"/>
    <property type="match status" value="1"/>
</dbReference>
<feature type="chain" id="PRO_5006061540" evidence="4">
    <location>
        <begin position="29"/>
        <end position="344"/>
    </location>
</feature>
<protein>
    <submittedName>
        <fullName evidence="5">TRAP transporter solute receptor, DctP family</fullName>
    </submittedName>
</protein>
<dbReference type="GO" id="GO:0055085">
    <property type="term" value="P:transmembrane transport"/>
    <property type="evidence" value="ECO:0007669"/>
    <property type="project" value="InterPro"/>
</dbReference>
<evidence type="ECO:0000256" key="4">
    <source>
        <dbReference type="SAM" id="SignalP"/>
    </source>
</evidence>
<dbReference type="Gene3D" id="3.40.190.170">
    <property type="entry name" value="Bacterial extracellular solute-binding protein, family 7"/>
    <property type="match status" value="1"/>
</dbReference>
<dbReference type="RefSeq" id="WP_058278628.1">
    <property type="nucleotide sequence ID" value="NZ_CYPU01000065.1"/>
</dbReference>
<dbReference type="Pfam" id="PF03480">
    <property type="entry name" value="DctP"/>
    <property type="match status" value="1"/>
</dbReference>
<dbReference type="CDD" id="cd13665">
    <property type="entry name" value="PBP2_TRAP_Dctp3_4"/>
    <property type="match status" value="1"/>
</dbReference>
<dbReference type="OrthoDB" id="7822595at2"/>
<proteinExistence type="predicted"/>
<evidence type="ECO:0000256" key="3">
    <source>
        <dbReference type="ARBA" id="ARBA00022764"/>
    </source>
</evidence>
<keyword evidence="5" id="KW-0675">Receptor</keyword>
<evidence type="ECO:0000313" key="6">
    <source>
        <dbReference type="Proteomes" id="UP000050783"/>
    </source>
</evidence>
<accession>A0A0P1EGZ8</accession>
<comment type="subcellular location">
    <subcellularLocation>
        <location evidence="1">Periplasm</location>
    </subcellularLocation>
</comment>
<organism evidence="5 6">
    <name type="scientific">Ruegeria atlantica</name>
    <dbReference type="NCBI Taxonomy" id="81569"/>
    <lineage>
        <taxon>Bacteria</taxon>
        <taxon>Pseudomonadati</taxon>
        <taxon>Pseudomonadota</taxon>
        <taxon>Alphaproteobacteria</taxon>
        <taxon>Rhodobacterales</taxon>
        <taxon>Roseobacteraceae</taxon>
        <taxon>Ruegeria</taxon>
    </lineage>
</organism>
<dbReference type="GO" id="GO:0042597">
    <property type="term" value="C:periplasmic space"/>
    <property type="evidence" value="ECO:0007669"/>
    <property type="project" value="UniProtKB-SubCell"/>
</dbReference>
<dbReference type="InterPro" id="IPR038404">
    <property type="entry name" value="TRAP_DctP_sf"/>
</dbReference>
<dbReference type="EMBL" id="CYPU01000065">
    <property type="protein sequence ID" value="CUH49173.1"/>
    <property type="molecule type" value="Genomic_DNA"/>
</dbReference>
<dbReference type="InterPro" id="IPR018389">
    <property type="entry name" value="DctP_fam"/>
</dbReference>
<dbReference type="GeneID" id="55494524"/>
<dbReference type="STRING" id="81569.RUM4293_03203"/>
<name>A0A0P1EGZ8_9RHOB</name>
<sequence length="344" mass="36979">MNIKLKGNTLLLAGIATAAMSIATTTVAETKLALSSWLPPRHPIVVEAIKPWAKQVEEVTDGRVTVRVLAKPMGPPPAHYDMAAEGIADITYGLHSFTTDDRFTRSRIGQFSFIGDDAVAGSKAFWNVYSGPLEAQKEHEGTKLLGLFVHGPGMLHNNVRKIEKTDDFAGLKIRVPGGYISDLMSGLGSTTLFMSSGEVYEKLSRGVIDGVTFPYDALAAFKLTEDVKYTMQVPGGIYNTTWFMVMNEDKWNEISEEDQAAIEAISGEAFAALVGEAWVGADEKGSAAAEKAGIEIYEAPAEVVDAIKSQAADAETAWSKAISADGYDGTAALEEMRKQAGVDF</sequence>
<dbReference type="Proteomes" id="UP000050783">
    <property type="component" value="Unassembled WGS sequence"/>
</dbReference>
<keyword evidence="3" id="KW-0574">Periplasm</keyword>
<dbReference type="AlphaFoldDB" id="A0A0P1EGZ8"/>
<dbReference type="NCBIfam" id="NF037995">
    <property type="entry name" value="TRAP_S1"/>
    <property type="match status" value="1"/>
</dbReference>
<keyword evidence="2 4" id="KW-0732">Signal</keyword>
<evidence type="ECO:0000313" key="5">
    <source>
        <dbReference type="EMBL" id="CUH49173.1"/>
    </source>
</evidence>
<reference evidence="5 6" key="1">
    <citation type="submission" date="2015-09" db="EMBL/GenBank/DDBJ databases">
        <authorList>
            <consortium name="Swine Surveillance"/>
        </authorList>
    </citation>
    <scope>NUCLEOTIDE SEQUENCE [LARGE SCALE GENOMIC DNA]</scope>
    <source>
        <strain evidence="5 6">CECT 4292</strain>
    </source>
</reference>
<feature type="signal peptide" evidence="4">
    <location>
        <begin position="1"/>
        <end position="28"/>
    </location>
</feature>
<dbReference type="PANTHER" id="PTHR33376">
    <property type="match status" value="1"/>
</dbReference>